<dbReference type="GO" id="GO:0004475">
    <property type="term" value="F:mannose-1-phosphate guanylyltransferase (GTP) activity"/>
    <property type="evidence" value="ECO:0007669"/>
    <property type="project" value="TreeGrafter"/>
</dbReference>
<feature type="domain" description="Mannose-6-phosphate isomerase type II C-terminal" evidence="1">
    <location>
        <begin position="22"/>
        <end position="127"/>
    </location>
</feature>
<evidence type="ECO:0000259" key="1">
    <source>
        <dbReference type="Pfam" id="PF01050"/>
    </source>
</evidence>
<reference evidence="2" key="1">
    <citation type="submission" date="2020-05" db="EMBL/GenBank/DDBJ databases">
        <authorList>
            <person name="Chiriac C."/>
            <person name="Salcher M."/>
            <person name="Ghai R."/>
            <person name="Kavagutti S V."/>
        </authorList>
    </citation>
    <scope>NUCLEOTIDE SEQUENCE</scope>
</reference>
<dbReference type="InterPro" id="IPR014710">
    <property type="entry name" value="RmlC-like_jellyroll"/>
</dbReference>
<accession>A0A6J7N4R4</accession>
<sequence length="145" mass="16327">MFRQIGFDATAMCGQDMGMESSTRPWGSYLVLSDEDDHKVKRITVDPQKRLSYQQHFRRSEHWFFVSGEGKFVLDDVETLVSSGSAVDIPVGSAHRIENLSESEPLVFIEIQHGTYFGEDDIIRLDDDFGRASDQSEPAPGTAPR</sequence>
<proteinExistence type="predicted"/>
<evidence type="ECO:0000313" key="2">
    <source>
        <dbReference type="EMBL" id="CAB4985124.1"/>
    </source>
</evidence>
<dbReference type="Gene3D" id="2.60.120.10">
    <property type="entry name" value="Jelly Rolls"/>
    <property type="match status" value="1"/>
</dbReference>
<evidence type="ECO:0000313" key="3">
    <source>
        <dbReference type="EMBL" id="CAB5041295.1"/>
    </source>
</evidence>
<dbReference type="AlphaFoldDB" id="A0A6J7N4R4"/>
<dbReference type="SUPFAM" id="SSF51182">
    <property type="entry name" value="RmlC-like cupins"/>
    <property type="match status" value="1"/>
</dbReference>
<dbReference type="EMBL" id="CAFBPW010000321">
    <property type="protein sequence ID" value="CAB5041295.1"/>
    <property type="molecule type" value="Genomic_DNA"/>
</dbReference>
<dbReference type="CDD" id="cd02213">
    <property type="entry name" value="cupin_PMI_typeII_C"/>
    <property type="match status" value="1"/>
</dbReference>
<organism evidence="2">
    <name type="scientific">freshwater metagenome</name>
    <dbReference type="NCBI Taxonomy" id="449393"/>
    <lineage>
        <taxon>unclassified sequences</taxon>
        <taxon>metagenomes</taxon>
        <taxon>ecological metagenomes</taxon>
    </lineage>
</organism>
<name>A0A6J7N4R4_9ZZZZ</name>
<dbReference type="InterPro" id="IPR001538">
    <property type="entry name" value="Man6P_isomerase-2_C"/>
</dbReference>
<protein>
    <submittedName>
        <fullName evidence="2">Unannotated protein</fullName>
    </submittedName>
</protein>
<dbReference type="GO" id="GO:0005976">
    <property type="term" value="P:polysaccharide metabolic process"/>
    <property type="evidence" value="ECO:0007669"/>
    <property type="project" value="InterPro"/>
</dbReference>
<dbReference type="EMBL" id="CAFBOG010000117">
    <property type="protein sequence ID" value="CAB4985124.1"/>
    <property type="molecule type" value="Genomic_DNA"/>
</dbReference>
<dbReference type="Pfam" id="PF01050">
    <property type="entry name" value="MannoseP_isomer"/>
    <property type="match status" value="1"/>
</dbReference>
<dbReference type="PANTHER" id="PTHR46390:SF1">
    <property type="entry name" value="MANNOSE-1-PHOSPHATE GUANYLYLTRANSFERASE"/>
    <property type="match status" value="1"/>
</dbReference>
<dbReference type="PANTHER" id="PTHR46390">
    <property type="entry name" value="MANNOSE-1-PHOSPHATE GUANYLYLTRANSFERASE"/>
    <property type="match status" value="1"/>
</dbReference>
<dbReference type="GO" id="GO:0009298">
    <property type="term" value="P:GDP-mannose biosynthetic process"/>
    <property type="evidence" value="ECO:0007669"/>
    <property type="project" value="TreeGrafter"/>
</dbReference>
<dbReference type="InterPro" id="IPR051161">
    <property type="entry name" value="Mannose-6P_isomerase_type2"/>
</dbReference>
<dbReference type="InterPro" id="IPR011051">
    <property type="entry name" value="RmlC_Cupin_sf"/>
</dbReference>
<gene>
    <name evidence="2" type="ORF">UFOPK3914_01262</name>
    <name evidence="3" type="ORF">UFOPK4173_01946</name>
</gene>